<dbReference type="InterPro" id="IPR012337">
    <property type="entry name" value="RNaseH-like_sf"/>
</dbReference>
<dbReference type="PROSITE" id="PS50879">
    <property type="entry name" value="RNASE_H_1"/>
    <property type="match status" value="1"/>
</dbReference>
<reference evidence="2" key="1">
    <citation type="submission" date="2020-04" db="EMBL/GenBank/DDBJ databases">
        <authorList>
            <person name="Zhang T."/>
        </authorList>
    </citation>
    <scope>NUCLEOTIDE SEQUENCE</scope>
    <source>
        <strain evidence="2">HKST-UBA80</strain>
    </source>
</reference>
<name>A0A955E1B8_UNCKA</name>
<dbReference type="PANTHER" id="PTHR46387">
    <property type="entry name" value="POLYNUCLEOTIDYL TRANSFERASE, RIBONUCLEASE H-LIKE SUPERFAMILY PROTEIN"/>
    <property type="match status" value="1"/>
</dbReference>
<dbReference type="InterPro" id="IPR036397">
    <property type="entry name" value="RNaseH_sf"/>
</dbReference>
<dbReference type="Gene3D" id="3.30.420.10">
    <property type="entry name" value="Ribonuclease H-like superfamily/Ribonuclease H"/>
    <property type="match status" value="1"/>
</dbReference>
<gene>
    <name evidence="2" type="ORF">KDA10_02360</name>
</gene>
<accession>A0A955E1B8</accession>
<evidence type="ECO:0000313" key="2">
    <source>
        <dbReference type="EMBL" id="MCA9302184.1"/>
    </source>
</evidence>
<protein>
    <submittedName>
        <fullName evidence="2">Ribonuclease HI family protein</fullName>
    </submittedName>
</protein>
<reference evidence="2" key="2">
    <citation type="journal article" date="2021" name="Microbiome">
        <title>Successional dynamics and alternative stable states in a saline activated sludge microbial community over 9 years.</title>
        <authorList>
            <person name="Wang Y."/>
            <person name="Ye J."/>
            <person name="Ju F."/>
            <person name="Liu L."/>
            <person name="Boyd J.A."/>
            <person name="Deng Y."/>
            <person name="Parks D.H."/>
            <person name="Jiang X."/>
            <person name="Yin X."/>
            <person name="Woodcroft B.J."/>
            <person name="Tyson G.W."/>
            <person name="Hugenholtz P."/>
            <person name="Polz M.F."/>
            <person name="Zhang T."/>
        </authorList>
    </citation>
    <scope>NUCLEOTIDE SEQUENCE</scope>
    <source>
        <strain evidence="2">HKST-UBA80</strain>
    </source>
</reference>
<sequence>MQVFLNTDGGARGNPGHGAAGIVIFENDAVKHTRKKYLGICTNNEAEYLALILGLEEAIKHGYKNIVCRLDSELVVKQLTGVYKVKTPHIKILHDKAATLVKKFSTVIFTHVPRSQNSGADSLVNEAIDEYLSSEVRKSY</sequence>
<evidence type="ECO:0000259" key="1">
    <source>
        <dbReference type="PROSITE" id="PS50879"/>
    </source>
</evidence>
<feature type="domain" description="RNase H type-1" evidence="1">
    <location>
        <begin position="1"/>
        <end position="137"/>
    </location>
</feature>
<dbReference type="InterPro" id="IPR002156">
    <property type="entry name" value="RNaseH_domain"/>
</dbReference>
<dbReference type="SUPFAM" id="SSF53098">
    <property type="entry name" value="Ribonuclease H-like"/>
    <property type="match status" value="1"/>
</dbReference>
<dbReference type="GO" id="GO:0003676">
    <property type="term" value="F:nucleic acid binding"/>
    <property type="evidence" value="ECO:0007669"/>
    <property type="project" value="InterPro"/>
</dbReference>
<dbReference type="Pfam" id="PF13456">
    <property type="entry name" value="RVT_3"/>
    <property type="match status" value="1"/>
</dbReference>
<comment type="caution">
    <text evidence="2">The sequence shown here is derived from an EMBL/GenBank/DDBJ whole genome shotgun (WGS) entry which is preliminary data.</text>
</comment>
<dbReference type="AlphaFoldDB" id="A0A955E1B8"/>
<dbReference type="Proteomes" id="UP000714817">
    <property type="component" value="Unassembled WGS sequence"/>
</dbReference>
<proteinExistence type="predicted"/>
<evidence type="ECO:0000313" key="3">
    <source>
        <dbReference type="Proteomes" id="UP000714817"/>
    </source>
</evidence>
<dbReference type="EMBL" id="JAGQNY010000007">
    <property type="protein sequence ID" value="MCA9302184.1"/>
    <property type="molecule type" value="Genomic_DNA"/>
</dbReference>
<dbReference type="PANTHER" id="PTHR46387:SF2">
    <property type="entry name" value="RIBONUCLEASE HI"/>
    <property type="match status" value="1"/>
</dbReference>
<dbReference type="CDD" id="cd09279">
    <property type="entry name" value="RNase_HI_like"/>
    <property type="match status" value="1"/>
</dbReference>
<organism evidence="2 3">
    <name type="scientific">candidate division WWE3 bacterium</name>
    <dbReference type="NCBI Taxonomy" id="2053526"/>
    <lineage>
        <taxon>Bacteria</taxon>
        <taxon>Katanobacteria</taxon>
    </lineage>
</organism>
<dbReference type="GO" id="GO:0004523">
    <property type="term" value="F:RNA-DNA hybrid ribonuclease activity"/>
    <property type="evidence" value="ECO:0007669"/>
    <property type="project" value="InterPro"/>
</dbReference>